<dbReference type="AlphaFoldDB" id="A0A1Q9BQ92"/>
<comment type="caution">
    <text evidence="2">The sequence shown here is derived from an EMBL/GenBank/DDBJ whole genome shotgun (WGS) entry which is preliminary data.</text>
</comment>
<accession>A0A1Q9BQ92</accession>
<sequence>SRATSPSAEKWPTLAFSGLARSGWPHPPKPRRRPLP</sequence>
<evidence type="ECO:0000313" key="3">
    <source>
        <dbReference type="Proteomes" id="UP000186817"/>
    </source>
</evidence>
<protein>
    <submittedName>
        <fullName evidence="2">Uncharacterized protein</fullName>
    </submittedName>
</protein>
<keyword evidence="3" id="KW-1185">Reference proteome</keyword>
<feature type="non-terminal residue" evidence="2">
    <location>
        <position position="1"/>
    </location>
</feature>
<reference evidence="2 3" key="1">
    <citation type="submission" date="2016-02" db="EMBL/GenBank/DDBJ databases">
        <title>Genome analysis of coral dinoflagellate symbionts highlights evolutionary adaptations to a symbiotic lifestyle.</title>
        <authorList>
            <person name="Aranda M."/>
            <person name="Li Y."/>
            <person name="Liew Y.J."/>
            <person name="Baumgarten S."/>
            <person name="Simakov O."/>
            <person name="Wilson M."/>
            <person name="Piel J."/>
            <person name="Ashoor H."/>
            <person name="Bougouffa S."/>
            <person name="Bajic V.B."/>
            <person name="Ryu T."/>
            <person name="Ravasi T."/>
            <person name="Bayer T."/>
            <person name="Micklem G."/>
            <person name="Kim H."/>
            <person name="Bhak J."/>
            <person name="Lajeunesse T.C."/>
            <person name="Voolstra C.R."/>
        </authorList>
    </citation>
    <scope>NUCLEOTIDE SEQUENCE [LARGE SCALE GENOMIC DNA]</scope>
    <source>
        <strain evidence="2 3">CCMP2467</strain>
    </source>
</reference>
<proteinExistence type="predicted"/>
<dbReference type="Proteomes" id="UP000186817">
    <property type="component" value="Unassembled WGS sequence"/>
</dbReference>
<gene>
    <name evidence="2" type="ORF">AK812_SmicGene48154</name>
</gene>
<dbReference type="EMBL" id="LSRX01007201">
    <property type="protein sequence ID" value="OLP72516.1"/>
    <property type="molecule type" value="Genomic_DNA"/>
</dbReference>
<organism evidence="2 3">
    <name type="scientific">Symbiodinium microadriaticum</name>
    <name type="common">Dinoflagellate</name>
    <name type="synonym">Zooxanthella microadriatica</name>
    <dbReference type="NCBI Taxonomy" id="2951"/>
    <lineage>
        <taxon>Eukaryota</taxon>
        <taxon>Sar</taxon>
        <taxon>Alveolata</taxon>
        <taxon>Dinophyceae</taxon>
        <taxon>Suessiales</taxon>
        <taxon>Symbiodiniaceae</taxon>
        <taxon>Symbiodinium</taxon>
    </lineage>
</organism>
<name>A0A1Q9BQ92_SYMMI</name>
<feature type="region of interest" description="Disordered" evidence="1">
    <location>
        <begin position="1"/>
        <end position="36"/>
    </location>
</feature>
<feature type="non-terminal residue" evidence="2">
    <location>
        <position position="36"/>
    </location>
</feature>
<evidence type="ECO:0000256" key="1">
    <source>
        <dbReference type="SAM" id="MobiDB-lite"/>
    </source>
</evidence>
<evidence type="ECO:0000313" key="2">
    <source>
        <dbReference type="EMBL" id="OLP72516.1"/>
    </source>
</evidence>